<proteinExistence type="predicted"/>
<comment type="caution">
    <text evidence="2">The sequence shown here is derived from an EMBL/GenBank/DDBJ whole genome shotgun (WGS) entry which is preliminary data.</text>
</comment>
<dbReference type="AlphaFoldDB" id="S7XPL7"/>
<name>S7XPL7_SPRLO</name>
<feature type="compositionally biased region" description="Low complexity" evidence="1">
    <location>
        <begin position="82"/>
        <end position="91"/>
    </location>
</feature>
<protein>
    <submittedName>
        <fullName evidence="2">Uncharacterized protein</fullName>
    </submittedName>
</protein>
<accession>S7XPL7</accession>
<organism evidence="2 3">
    <name type="scientific">Spraguea lophii (strain 42_110)</name>
    <name type="common">Microsporidian parasite</name>
    <dbReference type="NCBI Taxonomy" id="1358809"/>
    <lineage>
        <taxon>Eukaryota</taxon>
        <taxon>Fungi</taxon>
        <taxon>Fungi incertae sedis</taxon>
        <taxon>Microsporidia</taxon>
        <taxon>Spragueidae</taxon>
        <taxon>Spraguea</taxon>
    </lineage>
</organism>
<feature type="region of interest" description="Disordered" evidence="1">
    <location>
        <begin position="76"/>
        <end position="117"/>
    </location>
</feature>
<reference evidence="3" key="1">
    <citation type="journal article" date="2013" name="PLoS Genet.">
        <title>The genome of Spraguea lophii and the basis of host-microsporidian interactions.</title>
        <authorList>
            <person name="Campbell S.E."/>
            <person name="Williams T.A."/>
            <person name="Yousuf A."/>
            <person name="Soanes D.M."/>
            <person name="Paszkiewicz K.H."/>
            <person name="Williams B.A.P."/>
        </authorList>
    </citation>
    <scope>NUCLEOTIDE SEQUENCE [LARGE SCALE GENOMIC DNA]</scope>
    <source>
        <strain evidence="3">42_110</strain>
    </source>
</reference>
<dbReference type="EMBL" id="ATCN01001169">
    <property type="protein sequence ID" value="EPR77888.1"/>
    <property type="molecule type" value="Genomic_DNA"/>
</dbReference>
<evidence type="ECO:0000313" key="3">
    <source>
        <dbReference type="Proteomes" id="UP000014978"/>
    </source>
</evidence>
<dbReference type="VEuPathDB" id="MicrosporidiaDB:SLOPH_604"/>
<keyword evidence="3" id="KW-1185">Reference proteome</keyword>
<dbReference type="InParanoid" id="S7XPL7"/>
<feature type="non-terminal residue" evidence="2">
    <location>
        <position position="1"/>
    </location>
</feature>
<dbReference type="Proteomes" id="UP000014978">
    <property type="component" value="Unassembled WGS sequence"/>
</dbReference>
<evidence type="ECO:0000313" key="2">
    <source>
        <dbReference type="EMBL" id="EPR77888.1"/>
    </source>
</evidence>
<feature type="non-terminal residue" evidence="2">
    <location>
        <position position="170"/>
    </location>
</feature>
<evidence type="ECO:0000256" key="1">
    <source>
        <dbReference type="SAM" id="MobiDB-lite"/>
    </source>
</evidence>
<sequence length="170" mass="19645">NEVHILIILPPEHLLPYNIYNYIEYMLLKEDRDSISNILKINNLITEIQCDIDGNRSRTKFKIIFKLLNNNDSSVNDRDSGDGCSDGNDGSVKSSSDCNVNNDNNIDNHTKHTTNKHNNHIKNNYVILSLLSKYLKEIKNDINTYKYIIDREYKNKEKDNPVDLSVLCAE</sequence>
<gene>
    <name evidence="2" type="ORF">SLOPH_604</name>
</gene>